<dbReference type="GO" id="GO:0051539">
    <property type="term" value="F:4 iron, 4 sulfur cluster binding"/>
    <property type="evidence" value="ECO:0007669"/>
    <property type="project" value="UniProtKB-KW"/>
</dbReference>
<organism evidence="8 9">
    <name type="scientific">Rhodoplanes elegans</name>
    <dbReference type="NCBI Taxonomy" id="29408"/>
    <lineage>
        <taxon>Bacteria</taxon>
        <taxon>Pseudomonadati</taxon>
        <taxon>Pseudomonadota</taxon>
        <taxon>Alphaproteobacteria</taxon>
        <taxon>Hyphomicrobiales</taxon>
        <taxon>Nitrobacteraceae</taxon>
        <taxon>Rhodoplanes</taxon>
    </lineage>
</organism>
<dbReference type="GO" id="GO:0016020">
    <property type="term" value="C:membrane"/>
    <property type="evidence" value="ECO:0007669"/>
    <property type="project" value="InterPro"/>
</dbReference>
<gene>
    <name evidence="8" type="ORF">CH338_02580</name>
</gene>
<dbReference type="GO" id="GO:0016829">
    <property type="term" value="F:lyase activity"/>
    <property type="evidence" value="ECO:0007669"/>
    <property type="project" value="UniProtKB-KW"/>
</dbReference>
<dbReference type="PROSITE" id="PS51379">
    <property type="entry name" value="4FE4S_FER_2"/>
    <property type="match status" value="2"/>
</dbReference>
<keyword evidence="3" id="KW-0677">Repeat</keyword>
<evidence type="ECO:0000256" key="1">
    <source>
        <dbReference type="ARBA" id="ARBA00022485"/>
    </source>
</evidence>
<dbReference type="Gene3D" id="3.30.70.3270">
    <property type="match status" value="1"/>
</dbReference>
<reference evidence="8 9" key="1">
    <citation type="submission" date="2017-07" db="EMBL/GenBank/DDBJ databases">
        <title>Draft Genome Sequences of Select Purple Nonsulfur Bacteria.</title>
        <authorList>
            <person name="Lasarre B."/>
            <person name="Mckinlay J.B."/>
        </authorList>
    </citation>
    <scope>NUCLEOTIDE SEQUENCE [LARGE SCALE GENOMIC DNA]</scope>
    <source>
        <strain evidence="8 9">DSM 11907</strain>
    </source>
</reference>
<evidence type="ECO:0000256" key="2">
    <source>
        <dbReference type="ARBA" id="ARBA00022723"/>
    </source>
</evidence>
<keyword evidence="2" id="KW-0479">Metal-binding</keyword>
<comment type="caution">
    <text evidence="8">The sequence shown here is derived from an EMBL/GenBank/DDBJ whole genome shotgun (WGS) entry which is preliminary data.</text>
</comment>
<dbReference type="NCBIfam" id="NF009053">
    <property type="entry name" value="PRK12387.1"/>
    <property type="match status" value="1"/>
</dbReference>
<dbReference type="GO" id="GO:0003954">
    <property type="term" value="F:NADH dehydrogenase activity"/>
    <property type="evidence" value="ECO:0007669"/>
    <property type="project" value="TreeGrafter"/>
</dbReference>
<name>A0A327KTM4_9BRAD</name>
<dbReference type="PANTHER" id="PTHR10849">
    <property type="entry name" value="NADH DEHYDROGENASE UBIQUINONE IRON-SULFUR PROTEIN 8, MITOCHONDRIAL"/>
    <property type="match status" value="1"/>
</dbReference>
<dbReference type="AlphaFoldDB" id="A0A327KTM4"/>
<accession>A0A327KTM4</accession>
<keyword evidence="9" id="KW-1185">Reference proteome</keyword>
<feature type="domain" description="4Fe-4S ferredoxin-type" evidence="7">
    <location>
        <begin position="66"/>
        <end position="95"/>
    </location>
</feature>
<dbReference type="Proteomes" id="UP000248863">
    <property type="component" value="Unassembled WGS sequence"/>
</dbReference>
<feature type="domain" description="4Fe-4S ferredoxin-type" evidence="7">
    <location>
        <begin position="31"/>
        <end position="60"/>
    </location>
</feature>
<evidence type="ECO:0000313" key="9">
    <source>
        <dbReference type="Proteomes" id="UP000248863"/>
    </source>
</evidence>
<keyword evidence="4" id="KW-0408">Iron</keyword>
<evidence type="ECO:0000256" key="6">
    <source>
        <dbReference type="ARBA" id="ARBA00023075"/>
    </source>
</evidence>
<dbReference type="PROSITE" id="PS00198">
    <property type="entry name" value="4FE4S_FER_1"/>
    <property type="match status" value="1"/>
</dbReference>
<dbReference type="OrthoDB" id="9808559at2"/>
<evidence type="ECO:0000256" key="4">
    <source>
        <dbReference type="ARBA" id="ARBA00023004"/>
    </source>
</evidence>
<keyword evidence="8" id="KW-0456">Lyase</keyword>
<evidence type="ECO:0000313" key="8">
    <source>
        <dbReference type="EMBL" id="RAI41627.1"/>
    </source>
</evidence>
<keyword evidence="6" id="KW-0830">Ubiquinone</keyword>
<protein>
    <submittedName>
        <fullName evidence="8">Formate hydrogenlyase complex iron-sulfur subunit</fullName>
    </submittedName>
</protein>
<sequence length="182" mass="19907">MFKLLKEVFRTGEATVKYPFAPVEVCKDFRGKPEHTAANCIACAACTVACPANALNMETDTAAGTRTWSIDYGRCIFCGRCEEVCPTDAIRLSQEFELAVANKADLQRKAVFRLARCVCCGEPFAAEKEVAYVTALIEAMAPSPEEGERRRQLVATCPSCKRANDVVQISDAALVRSLETAR</sequence>
<dbReference type="RefSeq" id="WP_111355474.1">
    <property type="nucleotide sequence ID" value="NZ_NHSK01000147.1"/>
</dbReference>
<dbReference type="InterPro" id="IPR010226">
    <property type="entry name" value="NADH_quinone_OxRdtase_chainI"/>
</dbReference>
<dbReference type="SUPFAM" id="SSF54862">
    <property type="entry name" value="4Fe-4S ferredoxins"/>
    <property type="match status" value="1"/>
</dbReference>
<keyword evidence="5" id="KW-0411">Iron-sulfur</keyword>
<evidence type="ECO:0000259" key="7">
    <source>
        <dbReference type="PROSITE" id="PS51379"/>
    </source>
</evidence>
<dbReference type="EMBL" id="NPEU01000013">
    <property type="protein sequence ID" value="RAI41627.1"/>
    <property type="molecule type" value="Genomic_DNA"/>
</dbReference>
<dbReference type="GO" id="GO:0046872">
    <property type="term" value="F:metal ion binding"/>
    <property type="evidence" value="ECO:0007669"/>
    <property type="project" value="UniProtKB-KW"/>
</dbReference>
<evidence type="ECO:0000256" key="3">
    <source>
        <dbReference type="ARBA" id="ARBA00022737"/>
    </source>
</evidence>
<dbReference type="GO" id="GO:0009060">
    <property type="term" value="P:aerobic respiration"/>
    <property type="evidence" value="ECO:0007669"/>
    <property type="project" value="TreeGrafter"/>
</dbReference>
<keyword evidence="1" id="KW-0004">4Fe-4S</keyword>
<dbReference type="PANTHER" id="PTHR10849:SF35">
    <property type="entry name" value="FORMATE HYDROGENLYASE SUBUNIT 6-RELATED"/>
    <property type="match status" value="1"/>
</dbReference>
<dbReference type="InterPro" id="IPR017900">
    <property type="entry name" value="4Fe4S_Fe_S_CS"/>
</dbReference>
<dbReference type="Pfam" id="PF12838">
    <property type="entry name" value="Fer4_7"/>
    <property type="match status" value="1"/>
</dbReference>
<proteinExistence type="predicted"/>
<evidence type="ECO:0000256" key="5">
    <source>
        <dbReference type="ARBA" id="ARBA00023014"/>
    </source>
</evidence>
<dbReference type="InterPro" id="IPR017896">
    <property type="entry name" value="4Fe4S_Fe-S-bd"/>
</dbReference>